<reference evidence="1 2" key="1">
    <citation type="submission" date="2024-07" db="EMBL/GenBank/DDBJ databases">
        <title>Whole genome sequencing of Prodigiosin pigment-producing Streptomyces salinarius isolated from rhizosphere soil of Arachis hypogaea.</title>
        <authorList>
            <person name="Vidhya A."/>
            <person name="Ramya S."/>
        </authorList>
    </citation>
    <scope>NUCLEOTIDE SEQUENCE [LARGE SCALE GENOMIC DNA]</scope>
    <source>
        <strain evidence="1 2">VRMG2420</strain>
    </source>
</reference>
<dbReference type="RefSeq" id="WP_399593257.1">
    <property type="nucleotide sequence ID" value="NZ_JBITPR010000043.1"/>
</dbReference>
<comment type="caution">
    <text evidence="1">The sequence shown here is derived from an EMBL/GenBank/DDBJ whole genome shotgun (WGS) entry which is preliminary data.</text>
</comment>
<dbReference type="EMBL" id="JBITPR010000043">
    <property type="protein sequence ID" value="MFI7872608.1"/>
    <property type="molecule type" value="Genomic_DNA"/>
</dbReference>
<gene>
    <name evidence="1" type="ORF">AB4829_18665</name>
</gene>
<proteinExistence type="predicted"/>
<dbReference type="Proteomes" id="UP001614264">
    <property type="component" value="Unassembled WGS sequence"/>
</dbReference>
<evidence type="ECO:0000313" key="2">
    <source>
        <dbReference type="Proteomes" id="UP001614264"/>
    </source>
</evidence>
<name>A0ABW8BCQ9_9ACTN</name>
<accession>A0ABW8BCQ9</accession>
<keyword evidence="2" id="KW-1185">Reference proteome</keyword>
<evidence type="ECO:0000313" key="1">
    <source>
        <dbReference type="EMBL" id="MFI7872608.1"/>
    </source>
</evidence>
<dbReference type="InterPro" id="IPR040547">
    <property type="entry name" value="CdiI"/>
</dbReference>
<organism evidence="1 2">
    <name type="scientific">Streptomyces salinarius</name>
    <dbReference type="NCBI Taxonomy" id="2762598"/>
    <lineage>
        <taxon>Bacteria</taxon>
        <taxon>Bacillati</taxon>
        <taxon>Actinomycetota</taxon>
        <taxon>Actinomycetes</taxon>
        <taxon>Kitasatosporales</taxon>
        <taxon>Streptomycetaceae</taxon>
        <taxon>Streptomyces</taxon>
    </lineage>
</organism>
<sequence>MPQPVDLTQSLEQLEDVHWPGPPQDTTALVNAVHELRRRPIGDLRPDDLARPITQDVADRHGARVRTAWSG</sequence>
<dbReference type="Pfam" id="PF18616">
    <property type="entry name" value="CdiI_3"/>
    <property type="match status" value="1"/>
</dbReference>
<protein>
    <submittedName>
        <fullName evidence="1">Contact-dependent growth inhibition system immunity protein</fullName>
    </submittedName>
</protein>